<feature type="region of interest" description="Disordered" evidence="1">
    <location>
        <begin position="218"/>
        <end position="264"/>
    </location>
</feature>
<feature type="compositionally biased region" description="Polar residues" evidence="1">
    <location>
        <begin position="305"/>
        <end position="317"/>
    </location>
</feature>
<evidence type="ECO:0000313" key="2">
    <source>
        <dbReference type="EMBL" id="ODV89741.1"/>
    </source>
</evidence>
<organism evidence="2 3">
    <name type="scientific">Tortispora caseinolytica NRRL Y-17796</name>
    <dbReference type="NCBI Taxonomy" id="767744"/>
    <lineage>
        <taxon>Eukaryota</taxon>
        <taxon>Fungi</taxon>
        <taxon>Dikarya</taxon>
        <taxon>Ascomycota</taxon>
        <taxon>Saccharomycotina</taxon>
        <taxon>Trigonopsidomycetes</taxon>
        <taxon>Trigonopsidales</taxon>
        <taxon>Trigonopsidaceae</taxon>
        <taxon>Tortispora</taxon>
    </lineage>
</organism>
<reference evidence="3" key="1">
    <citation type="submission" date="2016-02" db="EMBL/GenBank/DDBJ databases">
        <title>Comparative genomics of biotechnologically important yeasts.</title>
        <authorList>
            <consortium name="DOE Joint Genome Institute"/>
            <person name="Riley R."/>
            <person name="Haridas S."/>
            <person name="Wolfe K.H."/>
            <person name="Lopes M.R."/>
            <person name="Hittinger C.T."/>
            <person name="Goker M."/>
            <person name="Salamov A."/>
            <person name="Wisecaver J."/>
            <person name="Long T.M."/>
            <person name="Aerts A.L."/>
            <person name="Barry K."/>
            <person name="Choi C."/>
            <person name="Clum A."/>
            <person name="Coughlan A.Y."/>
            <person name="Deshpande S."/>
            <person name="Douglass A.P."/>
            <person name="Hanson S.J."/>
            <person name="Klenk H.-P."/>
            <person name="Labutti K."/>
            <person name="Lapidus A."/>
            <person name="Lindquist E."/>
            <person name="Lipzen A."/>
            <person name="Meier-Kolthoff J.P."/>
            <person name="Ohm R.A."/>
            <person name="Otillar R.P."/>
            <person name="Pangilinan J."/>
            <person name="Peng Y."/>
            <person name="Rokas A."/>
            <person name="Rosa C.A."/>
            <person name="Scheuner C."/>
            <person name="Sibirny A.A."/>
            <person name="Slot J.C."/>
            <person name="Stielow J.B."/>
            <person name="Sun H."/>
            <person name="Kurtzman C.P."/>
            <person name="Blackwell M."/>
            <person name="Jeffries T.W."/>
            <person name="Grigoriev I.V."/>
        </authorList>
    </citation>
    <scope>NUCLEOTIDE SEQUENCE [LARGE SCALE GENOMIC DNA]</scope>
    <source>
        <strain evidence="3">NRRL Y-17796</strain>
    </source>
</reference>
<gene>
    <name evidence="2" type="ORF">CANCADRAFT_46145</name>
</gene>
<proteinExistence type="predicted"/>
<feature type="region of interest" description="Disordered" evidence="1">
    <location>
        <begin position="174"/>
        <end position="198"/>
    </location>
</feature>
<protein>
    <submittedName>
        <fullName evidence="2">Uncharacterized protein</fullName>
    </submittedName>
</protein>
<sequence>MATDIRFLDEMIRTLMRKKLYVEKAYRDGNFRYYDWLAEDEFADIWQEVKLLQERLLSVKQPVTSSELAQRLLQTVQLKFELEQAKADADSRRVASHLLAIGQSIEIPGTDKALATIAVETTQNLANIISSEVCSKPPLFMESAKENDLHASLNSAVTVHDLEDIHSCIELEDDGIDEPEEYMRPKSQSTSTTASSTSSIIPSIALLDSVPMIQATPPHSVMDLYGHSRPSSASKSRDQSPVHTPVRSNQHTSPLHTASSRGSMVLNTINDPDVEKALAAREDVSQAKKTLKNASPTEKKRSPGRPNQRQNSNTSLDKTVQAILDELRPGEYVVTSASGPQGTGYSLTQKLQVKTKATVSKETIWVRGLGSNVLVRQGTSYTEISDWVKSQKRVRASPGPKRPPRSPTRT</sequence>
<accession>A0A1E4TDA4</accession>
<feature type="region of interest" description="Disordered" evidence="1">
    <location>
        <begin position="283"/>
        <end position="317"/>
    </location>
</feature>
<dbReference type="EMBL" id="KV453843">
    <property type="protein sequence ID" value="ODV89741.1"/>
    <property type="molecule type" value="Genomic_DNA"/>
</dbReference>
<feature type="region of interest" description="Disordered" evidence="1">
    <location>
        <begin position="389"/>
        <end position="410"/>
    </location>
</feature>
<dbReference type="Proteomes" id="UP000095023">
    <property type="component" value="Unassembled WGS sequence"/>
</dbReference>
<evidence type="ECO:0000256" key="1">
    <source>
        <dbReference type="SAM" id="MobiDB-lite"/>
    </source>
</evidence>
<dbReference type="AlphaFoldDB" id="A0A1E4TDA4"/>
<feature type="compositionally biased region" description="Low complexity" evidence="1">
    <location>
        <begin position="187"/>
        <end position="198"/>
    </location>
</feature>
<feature type="compositionally biased region" description="Polar residues" evidence="1">
    <location>
        <begin position="241"/>
        <end position="264"/>
    </location>
</feature>
<name>A0A1E4TDA4_9ASCO</name>
<evidence type="ECO:0000313" key="3">
    <source>
        <dbReference type="Proteomes" id="UP000095023"/>
    </source>
</evidence>
<keyword evidence="3" id="KW-1185">Reference proteome</keyword>